<gene>
    <name evidence="10" type="ORF">C5167_034595</name>
</gene>
<dbReference type="InterPro" id="IPR035898">
    <property type="entry name" value="TAZ_dom_sf"/>
</dbReference>
<evidence type="ECO:0000256" key="2">
    <source>
        <dbReference type="ARBA" id="ARBA00006376"/>
    </source>
</evidence>
<dbReference type="FunFam" id="1.25.40.420:FF:000012">
    <property type="entry name" value="BTB/POZ and TAZ domain-containing protein 2"/>
    <property type="match status" value="1"/>
</dbReference>
<keyword evidence="8" id="KW-0862">Zinc</keyword>
<dbReference type="InterPro" id="IPR019798">
    <property type="entry name" value="Ser_HO-MeTrfase_PLP_BS"/>
</dbReference>
<evidence type="ECO:0000256" key="8">
    <source>
        <dbReference type="ARBA" id="ARBA00022833"/>
    </source>
</evidence>
<dbReference type="Gramene" id="RZC71330">
    <property type="protein sequence ID" value="RZC71330"/>
    <property type="gene ID" value="C5167_034595"/>
</dbReference>
<dbReference type="InterPro" id="IPR015421">
    <property type="entry name" value="PyrdxlP-dep_Trfase_major"/>
</dbReference>
<dbReference type="Gene3D" id="3.40.640.10">
    <property type="entry name" value="Type I PLP-dependent aspartate aminotransferase-like (Major domain)"/>
    <property type="match status" value="2"/>
</dbReference>
<evidence type="ECO:0000256" key="3">
    <source>
        <dbReference type="ARBA" id="ARBA00022563"/>
    </source>
</evidence>
<dbReference type="Gene3D" id="1.20.1020.10">
    <property type="entry name" value="TAZ domain"/>
    <property type="match status" value="1"/>
</dbReference>
<keyword evidence="6" id="KW-0863">Zinc-finger</keyword>
<dbReference type="GO" id="GO:0005516">
    <property type="term" value="F:calmodulin binding"/>
    <property type="evidence" value="ECO:0007669"/>
    <property type="project" value="UniProtKB-ARBA"/>
</dbReference>
<dbReference type="EMBL" id="CM010721">
    <property type="protein sequence ID" value="RZC71330.1"/>
    <property type="molecule type" value="Genomic_DNA"/>
</dbReference>
<evidence type="ECO:0000313" key="11">
    <source>
        <dbReference type="Proteomes" id="UP000316621"/>
    </source>
</evidence>
<dbReference type="PANTHER" id="PTHR46287:SF4">
    <property type="entry name" value="BTB_POZ AND TAZ DOMAIN-CONTAINING PROTEIN 2"/>
    <property type="match status" value="1"/>
</dbReference>
<organism evidence="10 11">
    <name type="scientific">Papaver somniferum</name>
    <name type="common">Opium poppy</name>
    <dbReference type="NCBI Taxonomy" id="3469"/>
    <lineage>
        <taxon>Eukaryota</taxon>
        <taxon>Viridiplantae</taxon>
        <taxon>Streptophyta</taxon>
        <taxon>Embryophyta</taxon>
        <taxon>Tracheophyta</taxon>
        <taxon>Spermatophyta</taxon>
        <taxon>Magnoliopsida</taxon>
        <taxon>Ranunculales</taxon>
        <taxon>Papaveraceae</taxon>
        <taxon>Papaveroideae</taxon>
        <taxon>Papaver</taxon>
    </lineage>
</organism>
<dbReference type="InterPro" id="IPR039429">
    <property type="entry name" value="SHMT-like_dom"/>
</dbReference>
<dbReference type="Pfam" id="PF02135">
    <property type="entry name" value="zf-TAZ"/>
    <property type="match status" value="1"/>
</dbReference>
<dbReference type="InterPro" id="IPR015422">
    <property type="entry name" value="PyrdxlP-dep_Trfase_small"/>
</dbReference>
<evidence type="ECO:0000256" key="6">
    <source>
        <dbReference type="ARBA" id="ARBA00022771"/>
    </source>
</evidence>
<dbReference type="GO" id="GO:0042542">
    <property type="term" value="P:response to hydrogen peroxide"/>
    <property type="evidence" value="ECO:0007669"/>
    <property type="project" value="UniProtKB-ARBA"/>
</dbReference>
<dbReference type="SUPFAM" id="SSF57933">
    <property type="entry name" value="TAZ domain"/>
    <property type="match status" value="1"/>
</dbReference>
<dbReference type="GO" id="GO:0006355">
    <property type="term" value="P:regulation of DNA-templated transcription"/>
    <property type="evidence" value="ECO:0007669"/>
    <property type="project" value="UniProtKB-ARBA"/>
</dbReference>
<dbReference type="Proteomes" id="UP000316621">
    <property type="component" value="Chromosome 7"/>
</dbReference>
<evidence type="ECO:0000313" key="10">
    <source>
        <dbReference type="EMBL" id="RZC71330.1"/>
    </source>
</evidence>
<dbReference type="SMART" id="SM00225">
    <property type="entry name" value="BTB"/>
    <property type="match status" value="1"/>
</dbReference>
<dbReference type="GO" id="GO:0006730">
    <property type="term" value="P:one-carbon metabolic process"/>
    <property type="evidence" value="ECO:0007669"/>
    <property type="project" value="UniProtKB-KW"/>
</dbReference>
<dbReference type="InterPro" id="IPR000210">
    <property type="entry name" value="BTB/POZ_dom"/>
</dbReference>
<dbReference type="SMART" id="SM00551">
    <property type="entry name" value="ZnF_TAZ"/>
    <property type="match status" value="1"/>
</dbReference>
<dbReference type="CDD" id="cd14733">
    <property type="entry name" value="BACK"/>
    <property type="match status" value="1"/>
</dbReference>
<dbReference type="PANTHER" id="PTHR46287">
    <property type="entry name" value="BTB/POZ AND TAZ DOMAIN-CONTAINING PROTEIN 3-RELATED"/>
    <property type="match status" value="1"/>
</dbReference>
<evidence type="ECO:0000256" key="7">
    <source>
        <dbReference type="ARBA" id="ARBA00022786"/>
    </source>
</evidence>
<dbReference type="GO" id="GO:0030170">
    <property type="term" value="F:pyridoxal phosphate binding"/>
    <property type="evidence" value="ECO:0007669"/>
    <property type="project" value="InterPro"/>
</dbReference>
<dbReference type="GO" id="GO:0016740">
    <property type="term" value="F:transferase activity"/>
    <property type="evidence" value="ECO:0007669"/>
    <property type="project" value="UniProtKB-KW"/>
</dbReference>
<dbReference type="GO" id="GO:0009751">
    <property type="term" value="P:response to salicylic acid"/>
    <property type="evidence" value="ECO:0007669"/>
    <property type="project" value="UniProtKB-ARBA"/>
</dbReference>
<dbReference type="SUPFAM" id="SSF53383">
    <property type="entry name" value="PLP-dependent transferases"/>
    <property type="match status" value="1"/>
</dbReference>
<dbReference type="GO" id="GO:0008270">
    <property type="term" value="F:zinc ion binding"/>
    <property type="evidence" value="ECO:0007669"/>
    <property type="project" value="UniProtKB-KW"/>
</dbReference>
<keyword evidence="7" id="KW-0833">Ubl conjugation pathway</keyword>
<dbReference type="Pfam" id="PF00651">
    <property type="entry name" value="BTB"/>
    <property type="match status" value="1"/>
</dbReference>
<feature type="domain" description="BTB" evidence="9">
    <location>
        <begin position="37"/>
        <end position="106"/>
    </location>
</feature>
<dbReference type="InterPro" id="IPR015424">
    <property type="entry name" value="PyrdxlP-dep_Trfase"/>
</dbReference>
<evidence type="ECO:0000256" key="4">
    <source>
        <dbReference type="ARBA" id="ARBA00022679"/>
    </source>
</evidence>
<dbReference type="InterPro" id="IPR011333">
    <property type="entry name" value="SKP1/BTB/POZ_sf"/>
</dbReference>
<dbReference type="STRING" id="3469.A0A4Y7KG47"/>
<evidence type="ECO:0000256" key="5">
    <source>
        <dbReference type="ARBA" id="ARBA00022723"/>
    </source>
</evidence>
<protein>
    <recommendedName>
        <fullName evidence="9">BTB domain-containing protein</fullName>
    </recommendedName>
</protein>
<keyword evidence="5" id="KW-0479">Metal-binding</keyword>
<proteinExistence type="inferred from homology"/>
<dbReference type="InterPro" id="IPR000197">
    <property type="entry name" value="Znf_TAZ"/>
</dbReference>
<dbReference type="PROSITE" id="PS00096">
    <property type="entry name" value="SHMT"/>
    <property type="match status" value="1"/>
</dbReference>
<evidence type="ECO:0000259" key="9">
    <source>
        <dbReference type="PROSITE" id="PS50097"/>
    </source>
</evidence>
<sequence length="505" mass="57229">MEKSPKVYAEEDLYALLRPVTNKKGMTLRSSIESPICDVRIITSGGSTIPAHSSVLGSVSTVLEKILDRPRKHQYADKIVPILGVPCDSVFAFVRCLYSSRCTEEEMNKYGIHLLALSHVYRVPKLKQRCSKGLIKELTIENVIDVLQLTKLCDVPDLYVKCMKLVSENFKAVEATDGWKFLQVHDPSLELEILQFIDEAESKQKRMSKKIEEGSLYLELSEAMECLEHIFTEGCTSVGPCDVEVTKNKEPCKKFCTCQGLQVLIRHFVQCKKRVNGGCSRCKRMWQLLQLHSSVCDNSDLCRVPLCRYLISEKNRQFNSLELIASENFTSRAVMEAVGSCLTNKYSEGLSGKRYYGGNEYIDELETLCQQRDLFIRVSGTSIYFESMPYRLDESTGLIDYDMLEKTATLFRPKLIIVGASAYPHSVGAFLMMGMAHISGLVTASVLADPFEYCDVVTTTTHKSLRGPRGGMIFFKKDPVLWVDMECTINNAVFPGLQYWNWIWR</sequence>
<dbReference type="InterPro" id="IPR044513">
    <property type="entry name" value="BT1/2/3/4/5"/>
</dbReference>
<evidence type="ECO:0000256" key="1">
    <source>
        <dbReference type="ARBA" id="ARBA00004906"/>
    </source>
</evidence>
<keyword evidence="4" id="KW-0808">Transferase</keyword>
<reference evidence="10 11" key="1">
    <citation type="journal article" date="2018" name="Science">
        <title>The opium poppy genome and morphinan production.</title>
        <authorList>
            <person name="Guo L."/>
            <person name="Winzer T."/>
            <person name="Yang X."/>
            <person name="Li Y."/>
            <person name="Ning Z."/>
            <person name="He Z."/>
            <person name="Teodor R."/>
            <person name="Lu Y."/>
            <person name="Bowser T.A."/>
            <person name="Graham I.A."/>
            <person name="Ye K."/>
        </authorList>
    </citation>
    <scope>NUCLEOTIDE SEQUENCE [LARGE SCALE GENOMIC DNA]</scope>
    <source>
        <strain evidence="11">cv. HN1</strain>
        <tissue evidence="10">Leaves</tissue>
    </source>
</reference>
<keyword evidence="11" id="KW-1185">Reference proteome</keyword>
<comment type="pathway">
    <text evidence="1">Protein modification; protein ubiquitination.</text>
</comment>
<dbReference type="GO" id="GO:0009725">
    <property type="term" value="P:response to hormone"/>
    <property type="evidence" value="ECO:0007669"/>
    <property type="project" value="UniProtKB-ARBA"/>
</dbReference>
<name>A0A4Y7KG47_PAPSO</name>
<dbReference type="Gene3D" id="3.30.710.10">
    <property type="entry name" value="Potassium Channel Kv1.1, Chain A"/>
    <property type="match status" value="1"/>
</dbReference>
<dbReference type="PROSITE" id="PS50097">
    <property type="entry name" value="BTB"/>
    <property type="match status" value="1"/>
</dbReference>
<dbReference type="Gene3D" id="3.90.1150.10">
    <property type="entry name" value="Aspartate Aminotransferase, domain 1"/>
    <property type="match status" value="1"/>
</dbReference>
<dbReference type="GO" id="GO:0005634">
    <property type="term" value="C:nucleus"/>
    <property type="evidence" value="ECO:0007669"/>
    <property type="project" value="TreeGrafter"/>
</dbReference>
<keyword evidence="3" id="KW-0554">One-carbon metabolism</keyword>
<dbReference type="AlphaFoldDB" id="A0A4Y7KG47"/>
<dbReference type="Gene3D" id="1.25.40.420">
    <property type="match status" value="1"/>
</dbReference>
<accession>A0A4Y7KG47</accession>
<comment type="similarity">
    <text evidence="2">Belongs to the SHMT family.</text>
</comment>
<dbReference type="SUPFAM" id="SSF54695">
    <property type="entry name" value="POZ domain"/>
    <property type="match status" value="1"/>
</dbReference>
<dbReference type="Pfam" id="PF00464">
    <property type="entry name" value="SHMT"/>
    <property type="match status" value="2"/>
</dbReference>